<protein>
    <recommendedName>
        <fullName evidence="1">Post-GPI attachment to proteins factor 3</fullName>
    </recommendedName>
</protein>
<keyword evidence="1" id="KW-0333">Golgi apparatus</keyword>
<comment type="similarity">
    <text evidence="1">Belongs to the PGAP3 family.</text>
</comment>
<dbReference type="Proteomes" id="UP001295469">
    <property type="component" value="Chromosome C04"/>
</dbReference>
<evidence type="ECO:0000313" key="2">
    <source>
        <dbReference type="EMBL" id="CAF1858063.1"/>
    </source>
</evidence>
<dbReference type="EMBL" id="HG994368">
    <property type="protein sequence ID" value="CAF1858063.1"/>
    <property type="molecule type" value="Genomic_DNA"/>
</dbReference>
<dbReference type="GO" id="GO:0000139">
    <property type="term" value="C:Golgi membrane"/>
    <property type="evidence" value="ECO:0007669"/>
    <property type="project" value="UniProtKB-SubCell"/>
</dbReference>
<name>A0A816JLS1_BRANA</name>
<dbReference type="GO" id="GO:0006506">
    <property type="term" value="P:GPI anchor biosynthetic process"/>
    <property type="evidence" value="ECO:0007669"/>
    <property type="project" value="UniProtKB-KW"/>
</dbReference>
<dbReference type="Pfam" id="PF04080">
    <property type="entry name" value="Per1"/>
    <property type="match status" value="1"/>
</dbReference>
<keyword evidence="1" id="KW-0337">GPI-anchor biosynthesis</keyword>
<accession>A0A816JLS1</accession>
<comment type="function">
    <text evidence="1">Involved in the lipid remodeling steps of GPI-anchor maturation.</text>
</comment>
<feature type="transmembrane region" description="Helical" evidence="1">
    <location>
        <begin position="47"/>
        <end position="66"/>
    </location>
</feature>
<reference evidence="2" key="1">
    <citation type="submission" date="2021-01" db="EMBL/GenBank/DDBJ databases">
        <authorList>
            <consortium name="Genoscope - CEA"/>
            <person name="William W."/>
        </authorList>
    </citation>
    <scope>NUCLEOTIDE SEQUENCE</scope>
</reference>
<gene>
    <name evidence="2" type="ORF">DARMORV10_C04P44280.1</name>
</gene>
<keyword evidence="1" id="KW-0812">Transmembrane</keyword>
<organism evidence="2">
    <name type="scientific">Brassica napus</name>
    <name type="common">Rape</name>
    <dbReference type="NCBI Taxonomy" id="3708"/>
    <lineage>
        <taxon>Eukaryota</taxon>
        <taxon>Viridiplantae</taxon>
        <taxon>Streptophyta</taxon>
        <taxon>Embryophyta</taxon>
        <taxon>Tracheophyta</taxon>
        <taxon>Spermatophyta</taxon>
        <taxon>Magnoliopsida</taxon>
        <taxon>eudicotyledons</taxon>
        <taxon>Gunneridae</taxon>
        <taxon>Pentapetalae</taxon>
        <taxon>rosids</taxon>
        <taxon>malvids</taxon>
        <taxon>Brassicales</taxon>
        <taxon>Brassicaceae</taxon>
        <taxon>Brassiceae</taxon>
        <taxon>Brassica</taxon>
    </lineage>
</organism>
<proteinExistence type="inferred from homology"/>
<keyword evidence="1" id="KW-1133">Transmembrane helix</keyword>
<sequence>MAGSPSSLNYTISCLSKKIGRVTMNMLVFVHELLVLEDVDITKRLDYSSAIVVLGFSLIVSFLRTFDIRVEAARSWYPLQY</sequence>
<keyword evidence="1" id="KW-0472">Membrane</keyword>
<comment type="subcellular location">
    <subcellularLocation>
        <location evidence="1">Golgi apparatus membrane</location>
        <topology evidence="1">Multi-pass membrane protein</topology>
    </subcellularLocation>
</comment>
<dbReference type="AlphaFoldDB" id="A0A816JLS1"/>
<dbReference type="InterPro" id="IPR007217">
    <property type="entry name" value="Per1-like"/>
</dbReference>
<comment type="caution">
    <text evidence="1">Lacks conserved residue(s) required for the propagation of feature annotation.</text>
</comment>
<evidence type="ECO:0000256" key="1">
    <source>
        <dbReference type="RuleBase" id="RU365066"/>
    </source>
</evidence>